<sequence length="270" mass="29272">MGVESLQQPIYERIPEPIRFTKSCLDKLNIDVSTFDKFCQFLGEFIGTGMLVFLGCTGCVYNESLVNSPFQSSFTVGLVVMMIVHCFGCVCGAHLNPAITLAVYIYDMISLTMAGVYFLGQILGAFLGYGLMKALIPDSAIALGGAAHGVCVATPHPDITAMQAFGIEFIVTAMLIFTTCSAADSRNLPFQDSLPIRFGLTVTCLGLSVGQLTGAMMNPVKAAASAVWTNDYQDHWVYWVAPMSSAAVSATFYKVIFKRDMVVRELNEKS</sequence>
<accession>W8BGH8</accession>
<reference evidence="9" key="3">
    <citation type="submission" date="2020-11" db="EMBL/GenBank/DDBJ databases">
        <authorList>
            <person name="Whitehead M."/>
        </authorList>
    </citation>
    <scope>NUCLEOTIDE SEQUENCE</scope>
    <source>
        <strain evidence="9">EGII</strain>
    </source>
</reference>
<dbReference type="InterPro" id="IPR034294">
    <property type="entry name" value="Aquaporin_transptr"/>
</dbReference>
<dbReference type="InterPro" id="IPR023271">
    <property type="entry name" value="Aquaporin-like"/>
</dbReference>
<evidence type="ECO:0000313" key="11">
    <source>
        <dbReference type="Proteomes" id="UP000606786"/>
    </source>
</evidence>
<feature type="transmembrane region" description="Helical" evidence="8">
    <location>
        <begin position="161"/>
        <end position="182"/>
    </location>
</feature>
<feature type="transmembrane region" description="Helical" evidence="8">
    <location>
        <begin position="73"/>
        <end position="95"/>
    </location>
</feature>
<dbReference type="OrthoDB" id="3222at2759"/>
<dbReference type="Gene3D" id="1.20.1080.10">
    <property type="entry name" value="Glycerol uptake facilitator protein"/>
    <property type="match status" value="1"/>
</dbReference>
<dbReference type="PANTHER" id="PTHR19139:SF270">
    <property type="entry name" value="ENTOMOGLYCEROPORIN 1-RELATED"/>
    <property type="match status" value="1"/>
</dbReference>
<dbReference type="GeneID" id="101456868"/>
<gene>
    <name evidence="10" type="primary">AQP</name>
    <name evidence="9" type="ORF">CCAP1982_LOCUS22884</name>
</gene>
<feature type="transmembrane region" description="Helical" evidence="8">
    <location>
        <begin position="101"/>
        <end position="127"/>
    </location>
</feature>
<dbReference type="PROSITE" id="PS00221">
    <property type="entry name" value="MIP"/>
    <property type="match status" value="1"/>
</dbReference>
<feature type="transmembrane region" description="Helical" evidence="8">
    <location>
        <begin position="41"/>
        <end position="61"/>
    </location>
</feature>
<feature type="transmembrane region" description="Helical" evidence="8">
    <location>
        <begin position="194"/>
        <end position="216"/>
    </location>
</feature>
<evidence type="ECO:0000256" key="1">
    <source>
        <dbReference type="ARBA" id="ARBA00004141"/>
    </source>
</evidence>
<organism evidence="10">
    <name type="scientific">Ceratitis capitata</name>
    <name type="common">Mediterranean fruit fly</name>
    <name type="synonym">Tephritis capitata</name>
    <dbReference type="NCBI Taxonomy" id="7213"/>
    <lineage>
        <taxon>Eukaryota</taxon>
        <taxon>Metazoa</taxon>
        <taxon>Ecdysozoa</taxon>
        <taxon>Arthropoda</taxon>
        <taxon>Hexapoda</taxon>
        <taxon>Insecta</taxon>
        <taxon>Pterygota</taxon>
        <taxon>Neoptera</taxon>
        <taxon>Endopterygota</taxon>
        <taxon>Diptera</taxon>
        <taxon>Brachycera</taxon>
        <taxon>Muscomorpha</taxon>
        <taxon>Tephritoidea</taxon>
        <taxon>Tephritidae</taxon>
        <taxon>Ceratitis</taxon>
        <taxon>Ceratitis</taxon>
    </lineage>
</organism>
<evidence type="ECO:0000256" key="3">
    <source>
        <dbReference type="ARBA" id="ARBA00022448"/>
    </source>
</evidence>
<evidence type="ECO:0000256" key="8">
    <source>
        <dbReference type="SAM" id="Phobius"/>
    </source>
</evidence>
<keyword evidence="4 7" id="KW-0812">Transmembrane</keyword>
<proteinExistence type="evidence at transcript level"/>
<feature type="transmembrane region" description="Helical" evidence="8">
    <location>
        <begin position="236"/>
        <end position="256"/>
    </location>
</feature>
<protein>
    <submittedName>
        <fullName evidence="9">(Mediterranean fruit fly) hypothetical protein</fullName>
    </submittedName>
    <submittedName>
        <fullName evidence="10">Aquaporin AQPAe.a</fullName>
    </submittedName>
</protein>
<dbReference type="EMBL" id="CAJHJT010000056">
    <property type="protein sequence ID" value="CAD7014920.1"/>
    <property type="molecule type" value="Genomic_DNA"/>
</dbReference>
<evidence type="ECO:0000256" key="7">
    <source>
        <dbReference type="RuleBase" id="RU000477"/>
    </source>
</evidence>
<evidence type="ECO:0000256" key="2">
    <source>
        <dbReference type="ARBA" id="ARBA00006175"/>
    </source>
</evidence>
<dbReference type="InterPro" id="IPR000425">
    <property type="entry name" value="MIP"/>
</dbReference>
<name>W8BGH8_CERCA</name>
<keyword evidence="11" id="KW-1185">Reference proteome</keyword>
<keyword evidence="3 7" id="KW-0813">Transport</keyword>
<evidence type="ECO:0000256" key="5">
    <source>
        <dbReference type="ARBA" id="ARBA00022989"/>
    </source>
</evidence>
<dbReference type="SUPFAM" id="SSF81338">
    <property type="entry name" value="Aquaporin-like"/>
    <property type="match status" value="1"/>
</dbReference>
<dbReference type="Pfam" id="PF00230">
    <property type="entry name" value="MIP"/>
    <property type="match status" value="1"/>
</dbReference>
<evidence type="ECO:0000256" key="4">
    <source>
        <dbReference type="ARBA" id="ARBA00022692"/>
    </source>
</evidence>
<dbReference type="Proteomes" id="UP000606786">
    <property type="component" value="Unassembled WGS sequence"/>
</dbReference>
<dbReference type="GO" id="GO:0005886">
    <property type="term" value="C:plasma membrane"/>
    <property type="evidence" value="ECO:0007669"/>
    <property type="project" value="TreeGrafter"/>
</dbReference>
<dbReference type="GO" id="GO:0015267">
    <property type="term" value="F:channel activity"/>
    <property type="evidence" value="ECO:0007669"/>
    <property type="project" value="InterPro"/>
</dbReference>
<dbReference type="PANTHER" id="PTHR19139">
    <property type="entry name" value="AQUAPORIN TRANSPORTER"/>
    <property type="match status" value="1"/>
</dbReference>
<keyword evidence="5 8" id="KW-1133">Transmembrane helix</keyword>
<dbReference type="PRINTS" id="PR00783">
    <property type="entry name" value="MINTRINSICP"/>
</dbReference>
<evidence type="ECO:0000313" key="10">
    <source>
        <dbReference type="EMBL" id="JAC00381.1"/>
    </source>
</evidence>
<reference evidence="10" key="2">
    <citation type="journal article" date="2014" name="BMC Genomics">
        <title>A genomic perspective to assessing quality of mass-reared SIT flies used in Mediterranean fruit fly (Ceratitis capitata) eradication in California.</title>
        <authorList>
            <person name="Calla B."/>
            <person name="Hall B."/>
            <person name="Hou S."/>
            <person name="Geib S.M."/>
        </authorList>
    </citation>
    <scope>NUCLEOTIDE SEQUENCE</scope>
</reference>
<dbReference type="EMBL" id="GAMC01006175">
    <property type="protein sequence ID" value="JAC00381.1"/>
    <property type="molecule type" value="mRNA"/>
</dbReference>
<dbReference type="InterPro" id="IPR022357">
    <property type="entry name" value="MIP_CS"/>
</dbReference>
<comment type="subcellular location">
    <subcellularLocation>
        <location evidence="1">Membrane</location>
        <topology evidence="1">Multi-pass membrane protein</topology>
    </subcellularLocation>
</comment>
<dbReference type="KEGG" id="ccat:101456868"/>
<dbReference type="AlphaFoldDB" id="W8BGH8"/>
<evidence type="ECO:0000256" key="6">
    <source>
        <dbReference type="ARBA" id="ARBA00023136"/>
    </source>
</evidence>
<evidence type="ECO:0000313" key="9">
    <source>
        <dbReference type="EMBL" id="CAD7014920.1"/>
    </source>
</evidence>
<reference evidence="10" key="1">
    <citation type="submission" date="2013-07" db="EMBL/GenBank/DDBJ databases">
        <authorList>
            <person name="Geib S."/>
        </authorList>
    </citation>
    <scope>NUCLEOTIDE SEQUENCE</scope>
</reference>
<comment type="similarity">
    <text evidence="2 7">Belongs to the MIP/aquaporin (TC 1.A.8) family.</text>
</comment>
<keyword evidence="6 8" id="KW-0472">Membrane</keyword>